<feature type="domain" description="Flavin reductase like" evidence="3">
    <location>
        <begin position="22"/>
        <end position="163"/>
    </location>
</feature>
<name>A0A848L7W5_9ACTN</name>
<dbReference type="InterPro" id="IPR050268">
    <property type="entry name" value="NADH-dep_flavin_reductase"/>
</dbReference>
<proteinExistence type="inferred from homology"/>
<dbReference type="InterPro" id="IPR002563">
    <property type="entry name" value="Flavin_Rdtase-like_dom"/>
</dbReference>
<keyword evidence="2" id="KW-0560">Oxidoreductase</keyword>
<dbReference type="PANTHER" id="PTHR30466">
    <property type="entry name" value="FLAVIN REDUCTASE"/>
    <property type="match status" value="1"/>
</dbReference>
<dbReference type="SUPFAM" id="SSF50475">
    <property type="entry name" value="FMN-binding split barrel"/>
    <property type="match status" value="1"/>
</dbReference>
<gene>
    <name evidence="4" type="ORF">HH308_20850</name>
</gene>
<evidence type="ECO:0000256" key="1">
    <source>
        <dbReference type="ARBA" id="ARBA00008898"/>
    </source>
</evidence>
<evidence type="ECO:0000256" key="2">
    <source>
        <dbReference type="ARBA" id="ARBA00023002"/>
    </source>
</evidence>
<dbReference type="GO" id="GO:0042602">
    <property type="term" value="F:riboflavin reductase (NADPH) activity"/>
    <property type="evidence" value="ECO:0007669"/>
    <property type="project" value="TreeGrafter"/>
</dbReference>
<comment type="caution">
    <text evidence="4">The sequence shown here is derived from an EMBL/GenBank/DDBJ whole genome shotgun (WGS) entry which is preliminary data.</text>
</comment>
<sequence>MTATTAAAAGAGIDPERAKDIMGSVCAPVGVVTTTEDGRTYGATVSSFAALSIEPPLITVSFERTSYLLGRIRSAGRFGVNLLGHGQDDLATTFARRGVDRFAETAWHLDSGLPRIEGAAGWLACDLYDTVEGGDHLLLFGLVTRVARVDLPPLIYAHRTFGTHSRFGDRKRPLIADVIAACSC</sequence>
<protein>
    <submittedName>
        <fullName evidence="4">Flavin reductase family protein</fullName>
    </submittedName>
</protein>
<dbReference type="Pfam" id="PF01613">
    <property type="entry name" value="Flavin_Reduct"/>
    <property type="match status" value="1"/>
</dbReference>
<dbReference type="GO" id="GO:0010181">
    <property type="term" value="F:FMN binding"/>
    <property type="evidence" value="ECO:0007669"/>
    <property type="project" value="InterPro"/>
</dbReference>
<dbReference type="Gene3D" id="2.30.110.10">
    <property type="entry name" value="Electron Transport, Fmn-binding Protein, Chain A"/>
    <property type="match status" value="1"/>
</dbReference>
<dbReference type="InterPro" id="IPR012349">
    <property type="entry name" value="Split_barrel_FMN-bd"/>
</dbReference>
<comment type="similarity">
    <text evidence="1">Belongs to the non-flavoprotein flavin reductase family.</text>
</comment>
<dbReference type="Proteomes" id="UP000550729">
    <property type="component" value="Unassembled WGS sequence"/>
</dbReference>
<accession>A0A848L7W5</accession>
<dbReference type="RefSeq" id="WP_170196167.1">
    <property type="nucleotide sequence ID" value="NZ_JABBNB010000025.1"/>
</dbReference>
<evidence type="ECO:0000259" key="3">
    <source>
        <dbReference type="SMART" id="SM00903"/>
    </source>
</evidence>
<dbReference type="PANTHER" id="PTHR30466:SF11">
    <property type="entry name" value="FLAVIN-DEPENDENT MONOOXYGENASE, REDUCTASE SUBUNIT HSAB"/>
    <property type="match status" value="1"/>
</dbReference>
<evidence type="ECO:0000313" key="5">
    <source>
        <dbReference type="Proteomes" id="UP000550729"/>
    </source>
</evidence>
<dbReference type="EMBL" id="JABBNB010000025">
    <property type="protein sequence ID" value="NMO03668.1"/>
    <property type="molecule type" value="Genomic_DNA"/>
</dbReference>
<dbReference type="SMART" id="SM00903">
    <property type="entry name" value="Flavin_Reduct"/>
    <property type="match status" value="1"/>
</dbReference>
<organism evidence="4 5">
    <name type="scientific">Gordonia asplenii</name>
    <dbReference type="NCBI Taxonomy" id="2725283"/>
    <lineage>
        <taxon>Bacteria</taxon>
        <taxon>Bacillati</taxon>
        <taxon>Actinomycetota</taxon>
        <taxon>Actinomycetes</taxon>
        <taxon>Mycobacteriales</taxon>
        <taxon>Gordoniaceae</taxon>
        <taxon>Gordonia</taxon>
    </lineage>
</organism>
<dbReference type="AlphaFoldDB" id="A0A848L7W5"/>
<keyword evidence="5" id="KW-1185">Reference proteome</keyword>
<evidence type="ECO:0000313" key="4">
    <source>
        <dbReference type="EMBL" id="NMO03668.1"/>
    </source>
</evidence>
<reference evidence="4 5" key="1">
    <citation type="submission" date="2020-04" db="EMBL/GenBank/DDBJ databases">
        <title>Gordonia sp. nov. TBRC 11910.</title>
        <authorList>
            <person name="Suriyachadkun C."/>
        </authorList>
    </citation>
    <scope>NUCLEOTIDE SEQUENCE [LARGE SCALE GENOMIC DNA]</scope>
    <source>
        <strain evidence="4 5">TBRC 11910</strain>
    </source>
</reference>